<protein>
    <submittedName>
        <fullName evidence="1">Uncharacterized protein</fullName>
    </submittedName>
</protein>
<dbReference type="AlphaFoldDB" id="A0A166Y7T2"/>
<name>A0A166Y7T2_9GAMM</name>
<organism evidence="1 2">
    <name type="scientific">Pseudoalteromonas luteoviolacea DSM 6061</name>
    <dbReference type="NCBI Taxonomy" id="1365250"/>
    <lineage>
        <taxon>Bacteria</taxon>
        <taxon>Pseudomonadati</taxon>
        <taxon>Pseudomonadota</taxon>
        <taxon>Gammaproteobacteria</taxon>
        <taxon>Alteromonadales</taxon>
        <taxon>Pseudoalteromonadaceae</taxon>
        <taxon>Pseudoalteromonas</taxon>
    </lineage>
</organism>
<comment type="caution">
    <text evidence="1">The sequence shown here is derived from an EMBL/GenBank/DDBJ whole genome shotgun (WGS) entry which is preliminary data.</text>
</comment>
<gene>
    <name evidence="1" type="ORF">N475_10700</name>
</gene>
<proteinExistence type="predicted"/>
<evidence type="ECO:0000313" key="2">
    <source>
        <dbReference type="Proteomes" id="UP000076643"/>
    </source>
</evidence>
<dbReference type="EMBL" id="AUYB01000086">
    <property type="protein sequence ID" value="KZN41532.1"/>
    <property type="molecule type" value="Genomic_DNA"/>
</dbReference>
<keyword evidence="2" id="KW-1185">Reference proteome</keyword>
<reference evidence="1 2" key="1">
    <citation type="submission" date="2013-07" db="EMBL/GenBank/DDBJ databases">
        <title>Comparative Genomic and Metabolomic Analysis of Twelve Strains of Pseudoalteromonas luteoviolacea.</title>
        <authorList>
            <person name="Vynne N.G."/>
            <person name="Mansson M."/>
            <person name="Gram L."/>
        </authorList>
    </citation>
    <scope>NUCLEOTIDE SEQUENCE [LARGE SCALE GENOMIC DNA]</scope>
    <source>
        <strain evidence="1 2">DSM 6061</strain>
    </source>
</reference>
<evidence type="ECO:0000313" key="1">
    <source>
        <dbReference type="EMBL" id="KZN41532.1"/>
    </source>
</evidence>
<sequence>MLEEFRYLLSPINVKQHPEWGAYIELIDYEHKDYIEDVLCEHFGLEYAFSLNEDDTGGYILYFAENATFDAVDKAVNEINQYHKINNKEYKVAPYT</sequence>
<dbReference type="Proteomes" id="UP000076643">
    <property type="component" value="Unassembled WGS sequence"/>
</dbReference>
<dbReference type="RefSeq" id="WP_063364832.1">
    <property type="nucleotide sequence ID" value="NZ_AQHB01000022.1"/>
</dbReference>
<accession>A0A166Y7T2</accession>
<dbReference type="PATRIC" id="fig|1365250.3.peg.1214"/>